<dbReference type="GO" id="GO:0005216">
    <property type="term" value="F:monoatomic ion channel activity"/>
    <property type="evidence" value="ECO:0007669"/>
    <property type="project" value="InterPro"/>
</dbReference>
<dbReference type="AlphaFoldDB" id="A0A6C0AS20"/>
<reference evidence="12" key="1">
    <citation type="journal article" date="2020" name="Nature">
        <title>Giant virus diversity and host interactions through global metagenomics.</title>
        <authorList>
            <person name="Schulz F."/>
            <person name="Roux S."/>
            <person name="Paez-Espino D."/>
            <person name="Jungbluth S."/>
            <person name="Walsh D.A."/>
            <person name="Denef V.J."/>
            <person name="McMahon K.D."/>
            <person name="Konstantinidis K.T."/>
            <person name="Eloe-Fadrosh E.A."/>
            <person name="Kyrpides N.C."/>
            <person name="Woyke T."/>
        </authorList>
    </citation>
    <scope>NUCLEOTIDE SEQUENCE</scope>
    <source>
        <strain evidence="12">GVMAG-S-1101171-111</strain>
    </source>
</reference>
<keyword evidence="5 11" id="KW-0812">Transmembrane</keyword>
<keyword evidence="10" id="KW-0675">Receptor</keyword>
<organism evidence="12">
    <name type="scientific">viral metagenome</name>
    <dbReference type="NCBI Taxonomy" id="1070528"/>
    <lineage>
        <taxon>unclassified sequences</taxon>
        <taxon>metagenomes</taxon>
        <taxon>organismal metagenomes</taxon>
    </lineage>
</organism>
<dbReference type="SUPFAM" id="SSF81321">
    <property type="entry name" value="Family A G protein-coupled receptor-like"/>
    <property type="match status" value="1"/>
</dbReference>
<evidence type="ECO:0000256" key="11">
    <source>
        <dbReference type="SAM" id="Phobius"/>
    </source>
</evidence>
<protein>
    <recommendedName>
        <fullName evidence="13">Bacteriorhodopsin-like protein</fullName>
    </recommendedName>
</protein>
<keyword evidence="3" id="KW-0600">Photoreceptor protein</keyword>
<evidence type="ECO:0000256" key="10">
    <source>
        <dbReference type="ARBA" id="ARBA00023170"/>
    </source>
</evidence>
<feature type="transmembrane region" description="Helical" evidence="11">
    <location>
        <begin position="131"/>
        <end position="151"/>
    </location>
</feature>
<evidence type="ECO:0000256" key="7">
    <source>
        <dbReference type="ARBA" id="ARBA00022989"/>
    </source>
</evidence>
<dbReference type="GO" id="GO:0007602">
    <property type="term" value="P:phototransduction"/>
    <property type="evidence" value="ECO:0007669"/>
    <property type="project" value="UniProtKB-KW"/>
</dbReference>
<comment type="similarity">
    <text evidence="2">Belongs to the archaeal/bacterial/fungal opsin family.</text>
</comment>
<evidence type="ECO:0000256" key="5">
    <source>
        <dbReference type="ARBA" id="ARBA00022692"/>
    </source>
</evidence>
<feature type="transmembrane region" description="Helical" evidence="11">
    <location>
        <begin position="58"/>
        <end position="77"/>
    </location>
</feature>
<evidence type="ECO:0000256" key="4">
    <source>
        <dbReference type="ARBA" id="ARBA00022606"/>
    </source>
</evidence>
<keyword evidence="9 11" id="KW-0472">Membrane</keyword>
<dbReference type="InterPro" id="IPR001425">
    <property type="entry name" value="Arc/bac/fun_rhodopsins"/>
</dbReference>
<dbReference type="Gene3D" id="1.20.1070.10">
    <property type="entry name" value="Rhodopsin 7-helix transmembrane proteins"/>
    <property type="match status" value="1"/>
</dbReference>
<sequence>MENYTLPITQQSAKVNKSVHIPKQTTQLSFTITYYLLFFASCFSFFISIFVKTIAMRNILWLESTITGIAAFIYSLYYREIDLGTGEQDKILAGWPGVNRLRYIDWSITTPLMLISLSLVLSMYSGIKVPILKTVAIVVLNLLMLLFGYLGETNMMDRLTADILGFIPFMTIFGMLYMTYIKPKNIGINHFLFWFYFIVWFLYGIVYMFGEQMMNTSFNVLDAIAKSFVAIGLSIYFMM</sequence>
<evidence type="ECO:0000256" key="6">
    <source>
        <dbReference type="ARBA" id="ARBA00022925"/>
    </source>
</evidence>
<accession>A0A6C0AS20</accession>
<dbReference type="EMBL" id="MN740803">
    <property type="protein sequence ID" value="QHS82594.1"/>
    <property type="molecule type" value="Genomic_DNA"/>
</dbReference>
<comment type="subcellular location">
    <subcellularLocation>
        <location evidence="1">Membrane</location>
        <topology evidence="1">Multi-pass membrane protein</topology>
    </subcellularLocation>
</comment>
<proteinExistence type="inferred from homology"/>
<feature type="transmembrane region" description="Helical" evidence="11">
    <location>
        <begin position="32"/>
        <end position="51"/>
    </location>
</feature>
<feature type="transmembrane region" description="Helical" evidence="11">
    <location>
        <begin position="163"/>
        <end position="180"/>
    </location>
</feature>
<evidence type="ECO:0000313" key="12">
    <source>
        <dbReference type="EMBL" id="QHS82594.1"/>
    </source>
</evidence>
<evidence type="ECO:0000256" key="2">
    <source>
        <dbReference type="ARBA" id="ARBA00008130"/>
    </source>
</evidence>
<dbReference type="GO" id="GO:0016020">
    <property type="term" value="C:membrane"/>
    <property type="evidence" value="ECO:0007669"/>
    <property type="project" value="UniProtKB-SubCell"/>
</dbReference>
<keyword evidence="8" id="KW-0157">Chromophore</keyword>
<evidence type="ECO:0000256" key="9">
    <source>
        <dbReference type="ARBA" id="ARBA00023136"/>
    </source>
</evidence>
<evidence type="ECO:0000256" key="1">
    <source>
        <dbReference type="ARBA" id="ARBA00004141"/>
    </source>
</evidence>
<feature type="transmembrane region" description="Helical" evidence="11">
    <location>
        <begin position="103"/>
        <end position="124"/>
    </location>
</feature>
<dbReference type="PROSITE" id="PS00950">
    <property type="entry name" value="BACTERIAL_OPSIN_1"/>
    <property type="match status" value="1"/>
</dbReference>
<feature type="transmembrane region" description="Helical" evidence="11">
    <location>
        <begin position="192"/>
        <end position="210"/>
    </location>
</feature>
<dbReference type="GO" id="GO:0009881">
    <property type="term" value="F:photoreceptor activity"/>
    <property type="evidence" value="ECO:0007669"/>
    <property type="project" value="UniProtKB-KW"/>
</dbReference>
<evidence type="ECO:0000256" key="8">
    <source>
        <dbReference type="ARBA" id="ARBA00022991"/>
    </source>
</evidence>
<evidence type="ECO:0008006" key="13">
    <source>
        <dbReference type="Google" id="ProtNLM"/>
    </source>
</evidence>
<dbReference type="InterPro" id="IPR018229">
    <property type="entry name" value="Rhodopsin_retinal_BS"/>
</dbReference>
<evidence type="ECO:0000256" key="3">
    <source>
        <dbReference type="ARBA" id="ARBA00022543"/>
    </source>
</evidence>
<feature type="transmembrane region" description="Helical" evidence="11">
    <location>
        <begin position="216"/>
        <end position="238"/>
    </location>
</feature>
<keyword evidence="6" id="KW-0681">Retinal protein</keyword>
<keyword evidence="7 11" id="KW-1133">Transmembrane helix</keyword>
<keyword evidence="4" id="KW-0716">Sensory transduction</keyword>
<name>A0A6C0AS20_9ZZZZ</name>
<dbReference type="Pfam" id="PF01036">
    <property type="entry name" value="Bac_rhodopsin"/>
    <property type="match status" value="1"/>
</dbReference>